<accession>A0A6J5BD04</accession>
<reference evidence="1 2" key="1">
    <citation type="submission" date="2020-04" db="EMBL/GenBank/DDBJ databases">
        <authorList>
            <person name="De Canck E."/>
        </authorList>
    </citation>
    <scope>NUCLEOTIDE SEQUENCE [LARGE SCALE GENOMIC DNA]</scope>
    <source>
        <strain evidence="1 2">LMG 24238</strain>
    </source>
</reference>
<evidence type="ECO:0000313" key="1">
    <source>
        <dbReference type="EMBL" id="CAB3699976.1"/>
    </source>
</evidence>
<sequence>MSSVVVTSPADTPWRDAVSASMGWWMMFTIYPKVGGGKRSKGEAVVELSDRESRRSVNDLLAG</sequence>
<organism evidence="1 2">
    <name type="scientific">Paraburkholderia sediminicola</name>
    <dbReference type="NCBI Taxonomy" id="458836"/>
    <lineage>
        <taxon>Bacteria</taxon>
        <taxon>Pseudomonadati</taxon>
        <taxon>Pseudomonadota</taxon>
        <taxon>Betaproteobacteria</taxon>
        <taxon>Burkholderiales</taxon>
        <taxon>Burkholderiaceae</taxon>
        <taxon>Paraburkholderia</taxon>
    </lineage>
</organism>
<proteinExistence type="predicted"/>
<gene>
    <name evidence="1" type="ORF">LMG24238_03581</name>
</gene>
<name>A0A6J5BD04_9BURK</name>
<keyword evidence="2" id="KW-1185">Reference proteome</keyword>
<evidence type="ECO:0000313" key="2">
    <source>
        <dbReference type="Proteomes" id="UP000494255"/>
    </source>
</evidence>
<dbReference type="AlphaFoldDB" id="A0A6J5BD04"/>
<protein>
    <submittedName>
        <fullName evidence="1">Uncharacterized protein</fullName>
    </submittedName>
</protein>
<dbReference type="EMBL" id="CADIKC010000004">
    <property type="protein sequence ID" value="CAB3699976.1"/>
    <property type="molecule type" value="Genomic_DNA"/>
</dbReference>
<dbReference type="Proteomes" id="UP000494255">
    <property type="component" value="Unassembled WGS sequence"/>
</dbReference>